<feature type="transmembrane region" description="Helical" evidence="8">
    <location>
        <begin position="299"/>
        <end position="318"/>
    </location>
</feature>
<dbReference type="Gene3D" id="3.40.1110.10">
    <property type="entry name" value="Calcium-transporting ATPase, cytoplasmic domain N"/>
    <property type="match status" value="1"/>
</dbReference>
<dbReference type="InterPro" id="IPR008250">
    <property type="entry name" value="ATPase_P-typ_transduc_dom_A_sf"/>
</dbReference>
<dbReference type="Gene3D" id="3.40.50.1000">
    <property type="entry name" value="HAD superfamily/HAD-like"/>
    <property type="match status" value="1"/>
</dbReference>
<feature type="transmembrane region" description="Helical" evidence="8">
    <location>
        <begin position="75"/>
        <end position="95"/>
    </location>
</feature>
<comment type="subcellular location">
    <subcellularLocation>
        <location evidence="1">Membrane</location>
    </subcellularLocation>
</comment>
<dbReference type="CDD" id="cd02079">
    <property type="entry name" value="P-type_ATPase_HM"/>
    <property type="match status" value="1"/>
</dbReference>
<feature type="transmembrane region" description="Helical" evidence="8">
    <location>
        <begin position="324"/>
        <end position="347"/>
    </location>
</feature>
<evidence type="ECO:0000313" key="10">
    <source>
        <dbReference type="EMBL" id="WOF16996.1"/>
    </source>
</evidence>
<dbReference type="GO" id="GO:0046872">
    <property type="term" value="F:metal ion binding"/>
    <property type="evidence" value="ECO:0007669"/>
    <property type="project" value="UniProtKB-KW"/>
</dbReference>
<keyword evidence="4" id="KW-0479">Metal-binding</keyword>
<sequence>MKFQISVKFWKKSTKISNLQISEIMTEKSQLHKDHHEDSCKENCCAHDHSHDKNTGCGCGCGHTNTGKDRFVHEIIRFTTAGILIITIVLGEFFGLLKPEVIAFIAILSLVFTGIPIISNALRGLLKGKRNVCELAALAIVAAVAVGEYTIAAEVGFIMAIGEIAESYAYNRSKRDIEKIAKGNPRYAFVKKEGQFVELPVNLINVGDTVLVRPGDIVPADGKIVLGNTSIDESCLSGESIPVEKQEGEAVFSGTVNQNGSVEITVLKKGEDSTYSKIVKLVKEAEQRRPPSHPFIDRFAKIYTPLILVIVIFVWLFTGSIERAITVLIVACPCALLMATPSAILAATGAGAKKGILIKSGQYLESADKIDEILLDKTGTITSGQMRVAKIITFNGESKAGLLKTAAGAETGSEHPIAKAIVSYATENGIETEKYSQMNLHAGLGIEAESESSKVFAGNIHFIKNSGIRVSEDVHQKTDEMSNSGITSVIISRNNEIIGILGIEDTIRPESAETIETLEKMGIKNISMLTGDNEAVAHSISKKCRIKDENVYSGLLPAQKREMVESLQKNGMTVCFVGDGTNDGPALAQADVGVGIGSRENTVALETSHVVLLRNGLKSLADFIRLGKRTTKIIKYNVIFAMGLSGLMVLLAGTGIITPSIGAIGHQVATLAVLINSARLGKFLS</sequence>
<accession>A0AA97I523</accession>
<proteinExistence type="inferred from homology"/>
<feature type="transmembrane region" description="Helical" evidence="8">
    <location>
        <begin position="638"/>
        <end position="657"/>
    </location>
</feature>
<feature type="domain" description="P-type ATPase A" evidence="9">
    <location>
        <begin position="185"/>
        <end position="283"/>
    </location>
</feature>
<keyword evidence="7 8" id="KW-0472">Membrane</keyword>
<evidence type="ECO:0000256" key="7">
    <source>
        <dbReference type="ARBA" id="ARBA00023136"/>
    </source>
</evidence>
<dbReference type="EMBL" id="CP043875">
    <property type="protein sequence ID" value="WOF16996.1"/>
    <property type="molecule type" value="Genomic_DNA"/>
</dbReference>
<gene>
    <name evidence="10" type="ORF">F1737_10020</name>
</gene>
<dbReference type="SUPFAM" id="SSF56784">
    <property type="entry name" value="HAD-like"/>
    <property type="match status" value="1"/>
</dbReference>
<dbReference type="InterPro" id="IPR044492">
    <property type="entry name" value="P_typ_ATPase_HD_dom"/>
</dbReference>
<keyword evidence="11" id="KW-1185">Reference proteome</keyword>
<dbReference type="InterPro" id="IPR023299">
    <property type="entry name" value="ATPase_P-typ_cyto_dom_N"/>
</dbReference>
<dbReference type="InterPro" id="IPR051014">
    <property type="entry name" value="Cation_Transport_ATPase_IB"/>
</dbReference>
<dbReference type="InterPro" id="IPR023214">
    <property type="entry name" value="HAD_sf"/>
</dbReference>
<dbReference type="NCBIfam" id="TIGR01494">
    <property type="entry name" value="ATPase_P-type"/>
    <property type="match status" value="1"/>
</dbReference>
<dbReference type="InterPro" id="IPR036412">
    <property type="entry name" value="HAD-like_sf"/>
</dbReference>
<comment type="similarity">
    <text evidence="2">Belongs to the cation transport ATPase (P-type) (TC 3.A.3) family. Type IB subfamily.</text>
</comment>
<dbReference type="InterPro" id="IPR023298">
    <property type="entry name" value="ATPase_P-typ_TM_dom_sf"/>
</dbReference>
<feature type="transmembrane region" description="Helical" evidence="8">
    <location>
        <begin position="101"/>
        <end position="122"/>
    </location>
</feature>
<dbReference type="InterPro" id="IPR018303">
    <property type="entry name" value="ATPase_P-typ_P_site"/>
</dbReference>
<evidence type="ECO:0000256" key="8">
    <source>
        <dbReference type="SAM" id="Phobius"/>
    </source>
</evidence>
<dbReference type="InterPro" id="IPR001757">
    <property type="entry name" value="P_typ_ATPase"/>
</dbReference>
<reference evidence="10 11" key="1">
    <citation type="submission" date="2019-09" db="EMBL/GenBank/DDBJ databases">
        <title>The complete genome of Methanoplanus sp. FWC-SCC4.</title>
        <authorList>
            <person name="Chen S.-C."/>
            <person name="Zhou Y.-Z."/>
            <person name="Lai M.-C."/>
        </authorList>
    </citation>
    <scope>NUCLEOTIDE SEQUENCE [LARGE SCALE GENOMIC DNA]</scope>
    <source>
        <strain evidence="10 11">FWC-SCC4</strain>
    </source>
</reference>
<keyword evidence="5" id="KW-1278">Translocase</keyword>
<dbReference type="SUPFAM" id="SSF81665">
    <property type="entry name" value="Calcium ATPase, transmembrane domain M"/>
    <property type="match status" value="1"/>
</dbReference>
<organism evidence="10 11">
    <name type="scientific">Methanochimaera problematica</name>
    <dbReference type="NCBI Taxonomy" id="2609417"/>
    <lineage>
        <taxon>Archaea</taxon>
        <taxon>Methanobacteriati</taxon>
        <taxon>Methanobacteriota</taxon>
        <taxon>Stenosarchaea group</taxon>
        <taxon>Methanomicrobia</taxon>
        <taxon>Methanomicrobiales</taxon>
        <taxon>Methanomicrobiaceae</taxon>
        <taxon>Methanochimaera</taxon>
    </lineage>
</organism>
<dbReference type="GO" id="GO:0005524">
    <property type="term" value="F:ATP binding"/>
    <property type="evidence" value="ECO:0007669"/>
    <property type="project" value="InterPro"/>
</dbReference>
<dbReference type="SFLD" id="SFLDS00003">
    <property type="entry name" value="Haloacid_Dehalogenase"/>
    <property type="match status" value="1"/>
</dbReference>
<keyword evidence="3 8" id="KW-0812">Transmembrane</keyword>
<dbReference type="PROSITE" id="PS00154">
    <property type="entry name" value="ATPASE_E1_E2"/>
    <property type="match status" value="1"/>
</dbReference>
<dbReference type="SFLD" id="SFLDG00002">
    <property type="entry name" value="C1.7:_P-type_atpase_like"/>
    <property type="match status" value="1"/>
</dbReference>
<dbReference type="InterPro" id="IPR059000">
    <property type="entry name" value="ATPase_P-type_domA"/>
</dbReference>
<dbReference type="Pfam" id="PF00122">
    <property type="entry name" value="E1-E2_ATPase"/>
    <property type="match status" value="1"/>
</dbReference>
<dbReference type="GO" id="GO:0019829">
    <property type="term" value="F:ATPase-coupled monoatomic cation transmembrane transporter activity"/>
    <property type="evidence" value="ECO:0007669"/>
    <property type="project" value="InterPro"/>
</dbReference>
<evidence type="ECO:0000256" key="6">
    <source>
        <dbReference type="ARBA" id="ARBA00022989"/>
    </source>
</evidence>
<dbReference type="FunFam" id="2.70.150.10:FF:000002">
    <property type="entry name" value="Copper-transporting ATPase 1, putative"/>
    <property type="match status" value="1"/>
</dbReference>
<dbReference type="PANTHER" id="PTHR48085">
    <property type="entry name" value="CADMIUM/ZINC-TRANSPORTING ATPASE HMA2-RELATED"/>
    <property type="match status" value="1"/>
</dbReference>
<dbReference type="SFLD" id="SFLDF00027">
    <property type="entry name" value="p-type_atpase"/>
    <property type="match status" value="1"/>
</dbReference>
<evidence type="ECO:0000256" key="3">
    <source>
        <dbReference type="ARBA" id="ARBA00022692"/>
    </source>
</evidence>
<evidence type="ECO:0000256" key="5">
    <source>
        <dbReference type="ARBA" id="ARBA00022967"/>
    </source>
</evidence>
<keyword evidence="6 8" id="KW-1133">Transmembrane helix</keyword>
<dbReference type="NCBIfam" id="TIGR01525">
    <property type="entry name" value="ATPase-IB_hvy"/>
    <property type="match status" value="1"/>
</dbReference>
<evidence type="ECO:0000256" key="4">
    <source>
        <dbReference type="ARBA" id="ARBA00022723"/>
    </source>
</evidence>
<evidence type="ECO:0000259" key="9">
    <source>
        <dbReference type="Pfam" id="PF00122"/>
    </source>
</evidence>
<dbReference type="GO" id="GO:0016020">
    <property type="term" value="C:membrane"/>
    <property type="evidence" value="ECO:0007669"/>
    <property type="project" value="UniProtKB-SubCell"/>
</dbReference>
<evidence type="ECO:0000256" key="2">
    <source>
        <dbReference type="ARBA" id="ARBA00006024"/>
    </source>
</evidence>
<dbReference type="InterPro" id="IPR027256">
    <property type="entry name" value="P-typ_ATPase_IB"/>
</dbReference>
<dbReference type="Pfam" id="PF00702">
    <property type="entry name" value="Hydrolase"/>
    <property type="match status" value="1"/>
</dbReference>
<name>A0AA97I523_9EURY</name>
<dbReference type="KEGG" id="mefw:F1737_10020"/>
<dbReference type="PRINTS" id="PR00119">
    <property type="entry name" value="CATATPASE"/>
</dbReference>
<dbReference type="SUPFAM" id="SSF81653">
    <property type="entry name" value="Calcium ATPase, transduction domain A"/>
    <property type="match status" value="1"/>
</dbReference>
<dbReference type="GO" id="GO:0016887">
    <property type="term" value="F:ATP hydrolysis activity"/>
    <property type="evidence" value="ECO:0007669"/>
    <property type="project" value="InterPro"/>
</dbReference>
<evidence type="ECO:0000256" key="1">
    <source>
        <dbReference type="ARBA" id="ARBA00004370"/>
    </source>
</evidence>
<protein>
    <submittedName>
        <fullName evidence="10">Cation-translocating P-type ATPase</fullName>
    </submittedName>
</protein>
<dbReference type="Proteomes" id="UP001301797">
    <property type="component" value="Chromosome"/>
</dbReference>
<dbReference type="NCBIfam" id="TIGR01511">
    <property type="entry name" value="ATPase-IB1_Cu"/>
    <property type="match status" value="1"/>
</dbReference>
<dbReference type="PANTHER" id="PTHR48085:SF5">
    <property type="entry name" value="CADMIUM_ZINC-TRANSPORTING ATPASE HMA4-RELATED"/>
    <property type="match status" value="1"/>
</dbReference>
<dbReference type="AlphaFoldDB" id="A0AA97I523"/>
<evidence type="ECO:0000313" key="11">
    <source>
        <dbReference type="Proteomes" id="UP001301797"/>
    </source>
</evidence>
<dbReference type="Gene3D" id="2.70.150.10">
    <property type="entry name" value="Calcium-transporting ATPase, cytoplasmic transduction domain A"/>
    <property type="match status" value="1"/>
</dbReference>